<proteinExistence type="predicted"/>
<dbReference type="Proteomes" id="UP000887540">
    <property type="component" value="Unplaced"/>
</dbReference>
<reference evidence="2" key="1">
    <citation type="submission" date="2022-11" db="UniProtKB">
        <authorList>
            <consortium name="WormBaseParasite"/>
        </authorList>
    </citation>
    <scope>IDENTIFICATION</scope>
</reference>
<evidence type="ECO:0000313" key="2">
    <source>
        <dbReference type="WBParaSite" id="ACRNAN_scaffold23964.g18714.t1"/>
    </source>
</evidence>
<accession>A0A914DDH3</accession>
<sequence>MSFIGRIPYYKIVLVKEMEDHIEKIILQNKSGIPPFKNFKDFVQNEDDEFKYFKIQRKDDWILHVDIPHFKQNDSLDHRVLEFTIEK</sequence>
<dbReference type="WBParaSite" id="ACRNAN_scaffold23964.g18714.t1">
    <property type="protein sequence ID" value="ACRNAN_scaffold23964.g18714.t1"/>
    <property type="gene ID" value="ACRNAN_scaffold23964.g18714"/>
</dbReference>
<name>A0A914DDH3_9BILA</name>
<organism evidence="1 2">
    <name type="scientific">Acrobeloides nanus</name>
    <dbReference type="NCBI Taxonomy" id="290746"/>
    <lineage>
        <taxon>Eukaryota</taxon>
        <taxon>Metazoa</taxon>
        <taxon>Ecdysozoa</taxon>
        <taxon>Nematoda</taxon>
        <taxon>Chromadorea</taxon>
        <taxon>Rhabditida</taxon>
        <taxon>Tylenchina</taxon>
        <taxon>Cephalobomorpha</taxon>
        <taxon>Cephaloboidea</taxon>
        <taxon>Cephalobidae</taxon>
        <taxon>Acrobeloides</taxon>
    </lineage>
</organism>
<protein>
    <submittedName>
        <fullName evidence="2">Uncharacterized protein</fullName>
    </submittedName>
</protein>
<dbReference type="AlphaFoldDB" id="A0A914DDH3"/>
<keyword evidence="1" id="KW-1185">Reference proteome</keyword>
<evidence type="ECO:0000313" key="1">
    <source>
        <dbReference type="Proteomes" id="UP000887540"/>
    </source>
</evidence>